<feature type="compositionally biased region" description="Polar residues" evidence="2">
    <location>
        <begin position="445"/>
        <end position="455"/>
    </location>
</feature>
<evidence type="ECO:0008006" key="7">
    <source>
        <dbReference type="Google" id="ProtNLM"/>
    </source>
</evidence>
<organism evidence="5 6">
    <name type="scientific">Acorus calamus</name>
    <name type="common">Sweet flag</name>
    <dbReference type="NCBI Taxonomy" id="4465"/>
    <lineage>
        <taxon>Eukaryota</taxon>
        <taxon>Viridiplantae</taxon>
        <taxon>Streptophyta</taxon>
        <taxon>Embryophyta</taxon>
        <taxon>Tracheophyta</taxon>
        <taxon>Spermatophyta</taxon>
        <taxon>Magnoliopsida</taxon>
        <taxon>Liliopsida</taxon>
        <taxon>Acoraceae</taxon>
        <taxon>Acorus</taxon>
    </lineage>
</organism>
<dbReference type="GO" id="GO:0005737">
    <property type="term" value="C:cytoplasm"/>
    <property type="evidence" value="ECO:0007669"/>
    <property type="project" value="TreeGrafter"/>
</dbReference>
<evidence type="ECO:0000259" key="3">
    <source>
        <dbReference type="Pfam" id="PF10366"/>
    </source>
</evidence>
<dbReference type="EMBL" id="JAUJYO010000004">
    <property type="protein sequence ID" value="KAK1319375.1"/>
    <property type="molecule type" value="Genomic_DNA"/>
</dbReference>
<dbReference type="GO" id="GO:0006914">
    <property type="term" value="P:autophagy"/>
    <property type="evidence" value="ECO:0007669"/>
    <property type="project" value="TreeGrafter"/>
</dbReference>
<dbReference type="PANTHER" id="PTHR12894">
    <property type="entry name" value="CNH DOMAIN CONTAINING"/>
    <property type="match status" value="1"/>
</dbReference>
<comment type="caution">
    <text evidence="5">The sequence shown here is derived from an EMBL/GenBank/DDBJ whole genome shotgun (WGS) entry which is preliminary data.</text>
</comment>
<dbReference type="GO" id="GO:0016020">
    <property type="term" value="C:membrane"/>
    <property type="evidence" value="ECO:0007669"/>
    <property type="project" value="TreeGrafter"/>
</dbReference>
<feature type="region of interest" description="Disordered" evidence="2">
    <location>
        <begin position="1"/>
        <end position="36"/>
    </location>
</feature>
<accession>A0AAV9F0Z7</accession>
<proteinExistence type="predicted"/>
<dbReference type="AlphaFoldDB" id="A0AAV9F0Z7"/>
<dbReference type="PANTHER" id="PTHR12894:SF27">
    <property type="entry name" value="TRANSFORMING GROWTH FACTOR-BETA RECEPTOR-ASSOCIATED PROTEIN 1"/>
    <property type="match status" value="1"/>
</dbReference>
<gene>
    <name evidence="5" type="ORF">QJS10_CPB04g01941</name>
</gene>
<evidence type="ECO:0000256" key="1">
    <source>
        <dbReference type="PROSITE-ProRule" id="PRU01006"/>
    </source>
</evidence>
<feature type="region of interest" description="Disordered" evidence="2">
    <location>
        <begin position="436"/>
        <end position="466"/>
    </location>
</feature>
<dbReference type="Proteomes" id="UP001180020">
    <property type="component" value="Unassembled WGS sequence"/>
</dbReference>
<keyword evidence="6" id="KW-1185">Reference proteome</keyword>
<dbReference type="Pfam" id="PF10367">
    <property type="entry name" value="zf-Vps39_C"/>
    <property type="match status" value="1"/>
</dbReference>
<name>A0AAV9F0Z7_ACOCL</name>
<dbReference type="InterPro" id="IPR019452">
    <property type="entry name" value="VPS39/TGF_beta_rcpt-assoc_1"/>
</dbReference>
<protein>
    <recommendedName>
        <fullName evidence="7">Vam6/Vps39-like protein</fullName>
    </recommendedName>
</protein>
<reference evidence="5" key="2">
    <citation type="submission" date="2023-06" db="EMBL/GenBank/DDBJ databases">
        <authorList>
            <person name="Ma L."/>
            <person name="Liu K.-W."/>
            <person name="Li Z."/>
            <person name="Hsiao Y.-Y."/>
            <person name="Qi Y."/>
            <person name="Fu T."/>
            <person name="Tang G."/>
            <person name="Zhang D."/>
            <person name="Sun W.-H."/>
            <person name="Liu D.-K."/>
            <person name="Li Y."/>
            <person name="Chen G.-Z."/>
            <person name="Liu X.-D."/>
            <person name="Liao X.-Y."/>
            <person name="Jiang Y.-T."/>
            <person name="Yu X."/>
            <person name="Hao Y."/>
            <person name="Huang J."/>
            <person name="Zhao X.-W."/>
            <person name="Ke S."/>
            <person name="Chen Y.-Y."/>
            <person name="Wu W.-L."/>
            <person name="Hsu J.-L."/>
            <person name="Lin Y.-F."/>
            <person name="Huang M.-D."/>
            <person name="Li C.-Y."/>
            <person name="Huang L."/>
            <person name="Wang Z.-W."/>
            <person name="Zhao X."/>
            <person name="Zhong W.-Y."/>
            <person name="Peng D.-H."/>
            <person name="Ahmad S."/>
            <person name="Lan S."/>
            <person name="Zhang J.-S."/>
            <person name="Tsai W.-C."/>
            <person name="Van De Peer Y."/>
            <person name="Liu Z.-J."/>
        </authorList>
    </citation>
    <scope>NUCLEOTIDE SEQUENCE</scope>
    <source>
        <strain evidence="5">CP</strain>
        <tissue evidence="5">Leaves</tissue>
    </source>
</reference>
<dbReference type="InterPro" id="IPR000547">
    <property type="entry name" value="Clathrin_H-chain/VPS_repeat"/>
</dbReference>
<feature type="domain" description="Vacuolar sorting protein 39/Transforming growth factor beta receptor-associated zinc finger" evidence="4">
    <location>
        <begin position="546"/>
        <end position="585"/>
    </location>
</feature>
<dbReference type="InterPro" id="IPR019453">
    <property type="entry name" value="VPS39/TGFA1_Znf"/>
</dbReference>
<dbReference type="GO" id="GO:0006886">
    <property type="term" value="P:intracellular protein transport"/>
    <property type="evidence" value="ECO:0007669"/>
    <property type="project" value="UniProtKB-UniRule"/>
</dbReference>
<reference evidence="5" key="1">
    <citation type="journal article" date="2023" name="Nat. Commun.">
        <title>Diploid and tetraploid genomes of Acorus and the evolution of monocots.</title>
        <authorList>
            <person name="Ma L."/>
            <person name="Liu K.W."/>
            <person name="Li Z."/>
            <person name="Hsiao Y.Y."/>
            <person name="Qi Y."/>
            <person name="Fu T."/>
            <person name="Tang G.D."/>
            <person name="Zhang D."/>
            <person name="Sun W.H."/>
            <person name="Liu D.K."/>
            <person name="Li Y."/>
            <person name="Chen G.Z."/>
            <person name="Liu X.D."/>
            <person name="Liao X.Y."/>
            <person name="Jiang Y.T."/>
            <person name="Yu X."/>
            <person name="Hao Y."/>
            <person name="Huang J."/>
            <person name="Zhao X.W."/>
            <person name="Ke S."/>
            <person name="Chen Y.Y."/>
            <person name="Wu W.L."/>
            <person name="Hsu J.L."/>
            <person name="Lin Y.F."/>
            <person name="Huang M.D."/>
            <person name="Li C.Y."/>
            <person name="Huang L."/>
            <person name="Wang Z.W."/>
            <person name="Zhao X."/>
            <person name="Zhong W.Y."/>
            <person name="Peng D.H."/>
            <person name="Ahmad S."/>
            <person name="Lan S."/>
            <person name="Zhang J.S."/>
            <person name="Tsai W.C."/>
            <person name="Van de Peer Y."/>
            <person name="Liu Z.J."/>
        </authorList>
    </citation>
    <scope>NUCLEOTIDE SEQUENCE</scope>
    <source>
        <strain evidence="5">CP</strain>
    </source>
</reference>
<evidence type="ECO:0000313" key="6">
    <source>
        <dbReference type="Proteomes" id="UP001180020"/>
    </source>
</evidence>
<feature type="repeat" description="CHCR" evidence="1">
    <location>
        <begin position="227"/>
        <end position="402"/>
    </location>
</feature>
<dbReference type="GO" id="GO:0034058">
    <property type="term" value="P:endosomal vesicle fusion"/>
    <property type="evidence" value="ECO:0007669"/>
    <property type="project" value="TreeGrafter"/>
</dbReference>
<evidence type="ECO:0000256" key="2">
    <source>
        <dbReference type="SAM" id="MobiDB-lite"/>
    </source>
</evidence>
<sequence>MNVSDTSKLLRVSSDTSDDMESIPPAQLSESDEKSALEAKKMGHNALIALVKYLQKKRNTIVERATAEVTEEVVQSSITSYNSNRSKAQSKNRGHAQISSGAREAAALLDTALIQAMVLTGQSSSALELLKGVNYCDLKICEEFLCQRDYYSALLELYKYNEMHREALELLTRLVEESNSDQSQSELSQKFKPDMIIDYLKPLCRTDPMLVLEYSMHILESCPSQTIELFLSGNIPPDLVNSYLKQHATNMQSTYLELMLAMDENGIPVNLQSELVQLYLSEVLDWHAGLMEQQKWEEKLYSPTRKKLLSAFENISGYNHEALLKRLPTSALYEERAILLGKMNQHQRALSLYVHKLHLPDMALAYCDRVYEAVRNRPSRSSANIYVTLLQIYLNVRRVEESELCPLNPLPSFNTGNQKVSSIKFNRRRASNKIAEIEGADEIRSSPNSTDSGRSNGDVDELNGGGEGPIMLNEALDLLSKRWDRINGAQALRLLPRDTKLLNVHPFLAPLLKKSSEGRHNYSIIKGLRQSENLQVKEDLYVQRKRVVKINGDSTCSLCNKRIGTSVFAVYPNGKTLVHFICFENSQNVKAVRGAPKTRRG</sequence>
<dbReference type="InterPro" id="IPR032914">
    <property type="entry name" value="Vam6/VPS39/TRAP1"/>
</dbReference>
<feature type="domain" description="Vacuolar sorting protein 39/Transforming growth factor beta receptor-associated" evidence="3">
    <location>
        <begin position="109"/>
        <end position="219"/>
    </location>
</feature>
<dbReference type="PROSITE" id="PS50236">
    <property type="entry name" value="CHCR"/>
    <property type="match status" value="1"/>
</dbReference>
<dbReference type="Pfam" id="PF10366">
    <property type="entry name" value="Vps39_1"/>
    <property type="match status" value="1"/>
</dbReference>
<evidence type="ECO:0000313" key="5">
    <source>
        <dbReference type="EMBL" id="KAK1319375.1"/>
    </source>
</evidence>
<evidence type="ECO:0000259" key="4">
    <source>
        <dbReference type="Pfam" id="PF10367"/>
    </source>
</evidence>